<evidence type="ECO:0000313" key="2">
    <source>
        <dbReference type="Proteomes" id="UP000626109"/>
    </source>
</evidence>
<dbReference type="Proteomes" id="UP000626109">
    <property type="component" value="Unassembled WGS sequence"/>
</dbReference>
<evidence type="ECO:0000313" key="1">
    <source>
        <dbReference type="EMBL" id="CAE8642684.1"/>
    </source>
</evidence>
<protein>
    <submittedName>
        <fullName evidence="1">Uncharacterized protein</fullName>
    </submittedName>
</protein>
<name>A0A813HZ12_POLGL</name>
<organism evidence="1 2">
    <name type="scientific">Polarella glacialis</name>
    <name type="common">Dinoflagellate</name>
    <dbReference type="NCBI Taxonomy" id="89957"/>
    <lineage>
        <taxon>Eukaryota</taxon>
        <taxon>Sar</taxon>
        <taxon>Alveolata</taxon>
        <taxon>Dinophyceae</taxon>
        <taxon>Suessiales</taxon>
        <taxon>Suessiaceae</taxon>
        <taxon>Polarella</taxon>
    </lineage>
</organism>
<gene>
    <name evidence="1" type="ORF">PGLA2088_LOCUS2510</name>
</gene>
<proteinExistence type="predicted"/>
<dbReference type="EMBL" id="CAJNNW010002050">
    <property type="protein sequence ID" value="CAE8642684.1"/>
    <property type="molecule type" value="Genomic_DNA"/>
</dbReference>
<sequence length="106" mass="11993">MLEFYAVLQRFARMGATTGRVSWDDLPTFLRMYRELATSQALELHRQLVAEEEMALPSVTERRRQSLHQKLKRLAPGNAGALCHLEDSHGNLCSDDDSIARALATH</sequence>
<reference evidence="1" key="1">
    <citation type="submission" date="2021-02" db="EMBL/GenBank/DDBJ databases">
        <authorList>
            <person name="Dougan E. K."/>
            <person name="Rhodes N."/>
            <person name="Thang M."/>
            <person name="Chan C."/>
        </authorList>
    </citation>
    <scope>NUCLEOTIDE SEQUENCE</scope>
</reference>
<accession>A0A813HZ12</accession>
<dbReference type="AlphaFoldDB" id="A0A813HZ12"/>
<comment type="caution">
    <text evidence="1">The sequence shown here is derived from an EMBL/GenBank/DDBJ whole genome shotgun (WGS) entry which is preliminary data.</text>
</comment>